<dbReference type="Pfam" id="PF13181">
    <property type="entry name" value="TPR_8"/>
    <property type="match status" value="2"/>
</dbReference>
<dbReference type="PANTHER" id="PTHR44177:SF1">
    <property type="entry name" value="TETRATRICOPEPTIDE REPEAT PROTEIN 8"/>
    <property type="match status" value="1"/>
</dbReference>
<dbReference type="OrthoDB" id="421121at2759"/>
<name>A0A812EB02_ACAPH</name>
<keyword evidence="3" id="KW-1185">Reference proteome</keyword>
<keyword evidence="1" id="KW-0802">TPR repeat</keyword>
<organism evidence="2 3">
    <name type="scientific">Acanthosepion pharaonis</name>
    <name type="common">Pharaoh cuttlefish</name>
    <name type="synonym">Sepia pharaonis</name>
    <dbReference type="NCBI Taxonomy" id="158019"/>
    <lineage>
        <taxon>Eukaryota</taxon>
        <taxon>Metazoa</taxon>
        <taxon>Spiralia</taxon>
        <taxon>Lophotrochozoa</taxon>
        <taxon>Mollusca</taxon>
        <taxon>Cephalopoda</taxon>
        <taxon>Coleoidea</taxon>
        <taxon>Decapodiformes</taxon>
        <taxon>Sepiida</taxon>
        <taxon>Sepiina</taxon>
        <taxon>Sepiidae</taxon>
        <taxon>Acanthosepion</taxon>
    </lineage>
</organism>
<dbReference type="Proteomes" id="UP000597762">
    <property type="component" value="Unassembled WGS sequence"/>
</dbReference>
<dbReference type="AlphaFoldDB" id="A0A812EB02"/>
<proteinExistence type="predicted"/>
<dbReference type="PROSITE" id="PS50005">
    <property type="entry name" value="TPR"/>
    <property type="match status" value="2"/>
</dbReference>
<dbReference type="GO" id="GO:0036064">
    <property type="term" value="C:ciliary basal body"/>
    <property type="evidence" value="ECO:0007669"/>
    <property type="project" value="TreeGrafter"/>
</dbReference>
<gene>
    <name evidence="2" type="ORF">SPHA_70335</name>
</gene>
<dbReference type="InterPro" id="IPR019734">
    <property type="entry name" value="TPR_rpt"/>
</dbReference>
<protein>
    <submittedName>
        <fullName evidence="2">TTC8</fullName>
    </submittedName>
</protein>
<dbReference type="GO" id="GO:1905515">
    <property type="term" value="P:non-motile cilium assembly"/>
    <property type="evidence" value="ECO:0007669"/>
    <property type="project" value="InterPro"/>
</dbReference>
<evidence type="ECO:0000313" key="2">
    <source>
        <dbReference type="EMBL" id="CAE1320057.1"/>
    </source>
</evidence>
<evidence type="ECO:0000256" key="1">
    <source>
        <dbReference type="PROSITE-ProRule" id="PRU00339"/>
    </source>
</evidence>
<dbReference type="EMBL" id="CAHIKZ030005144">
    <property type="protein sequence ID" value="CAE1320057.1"/>
    <property type="molecule type" value="Genomic_DNA"/>
</dbReference>
<dbReference type="InterPro" id="IPR028796">
    <property type="entry name" value="BBS8"/>
</dbReference>
<dbReference type="GO" id="GO:0097730">
    <property type="term" value="C:non-motile cilium"/>
    <property type="evidence" value="ECO:0007669"/>
    <property type="project" value="TreeGrafter"/>
</dbReference>
<dbReference type="SMART" id="SM00028">
    <property type="entry name" value="TPR"/>
    <property type="match status" value="7"/>
</dbReference>
<dbReference type="Gene3D" id="1.25.40.10">
    <property type="entry name" value="Tetratricopeptide repeat domain"/>
    <property type="match status" value="2"/>
</dbReference>
<dbReference type="InterPro" id="IPR011990">
    <property type="entry name" value="TPR-like_helical_dom_sf"/>
</dbReference>
<comment type="caution">
    <text evidence="2">The sequence shown here is derived from an EMBL/GenBank/DDBJ whole genome shotgun (WGS) entry which is preliminary data.</text>
</comment>
<dbReference type="CDD" id="cd21341">
    <property type="entry name" value="TTC8_N"/>
    <property type="match status" value="1"/>
</dbReference>
<dbReference type="SUPFAM" id="SSF48452">
    <property type="entry name" value="TPR-like"/>
    <property type="match status" value="1"/>
</dbReference>
<sequence>MPPFERMDPMFYAISNFRRRKFKECAELCTSILEKSPYDQCAWTLKTRALTEQVYVDDLDLEEESISESLLDENAIAQTARPGTSLKTPSDNAQETMGISPAVRPVTQSGRPVTGFIRPGTQSSRPGTMEQALQTARTAHTARPVSSASGRYVRLGTASMVSSPDGPFINLARLNLSKYATRPDLAKSLFEYIFYHENDVRTASTLASLAVKSTKEPDWWWQFHSAKCFYRMLLYREAEVLLKSALEQQETVALYHYINKVYIKMDQPLQAIAMYKKGLNRFAGEVTLLIGIARIYESLNDLNESVSFYRQVLRFDSMQVEAIACIATHHFYNDQPEIALKYFRRLLQMGVYKSELFCNMGLCCFYAQQYDMVMVCFSKALALTDDSMLLADIWYNVGHVAMGIGDLNLAHQCFRMTLTYNNDHAEAYNNFGVIEFKKGHLAMARAFYQSSFALAPHMFEPHFNFASLNEKLGDLQGSYNAVRKALDAFPEHTDSKELIQQLRQHFSLL</sequence>
<dbReference type="FunFam" id="1.25.40.10:FF:000169">
    <property type="entry name" value="tetratricopeptide repeat protein 8 isoform X1"/>
    <property type="match status" value="1"/>
</dbReference>
<evidence type="ECO:0000313" key="3">
    <source>
        <dbReference type="Proteomes" id="UP000597762"/>
    </source>
</evidence>
<feature type="repeat" description="TPR" evidence="1">
    <location>
        <begin position="391"/>
        <end position="424"/>
    </location>
</feature>
<dbReference type="GO" id="GO:0034464">
    <property type="term" value="C:BBSome"/>
    <property type="evidence" value="ECO:0007669"/>
    <property type="project" value="InterPro"/>
</dbReference>
<dbReference type="PANTHER" id="PTHR44177">
    <property type="entry name" value="TETRATRICOPEPTIDE REPEAT PROTEIN 8"/>
    <property type="match status" value="1"/>
</dbReference>
<reference evidence="2" key="1">
    <citation type="submission" date="2021-01" db="EMBL/GenBank/DDBJ databases">
        <authorList>
            <person name="Li R."/>
            <person name="Bekaert M."/>
        </authorList>
    </citation>
    <scope>NUCLEOTIDE SEQUENCE</scope>
    <source>
        <strain evidence="2">Farmed</strain>
    </source>
</reference>
<accession>A0A812EB02</accession>
<feature type="repeat" description="TPR" evidence="1">
    <location>
        <begin position="425"/>
        <end position="458"/>
    </location>
</feature>